<dbReference type="GeneID" id="112455886"/>
<feature type="non-terminal residue" evidence="3">
    <location>
        <position position="108"/>
    </location>
</feature>
<feature type="domain" description="Farnesoic acid O-methyl transferase" evidence="1">
    <location>
        <begin position="32"/>
        <end position="86"/>
    </location>
</feature>
<dbReference type="InterPro" id="IPR022041">
    <property type="entry name" value="Methyltransf_FA"/>
</dbReference>
<protein>
    <submittedName>
        <fullName evidence="3">Uncharacterized protein LOC112455886</fullName>
    </submittedName>
</protein>
<name>A0A6J1PWY0_9HYME</name>
<dbReference type="OrthoDB" id="7553103at2759"/>
<keyword evidence="2" id="KW-1185">Reference proteome</keyword>
<accession>A0A6J1PWY0</accession>
<dbReference type="AlphaFoldDB" id="A0A6J1PWY0"/>
<sequence length="108" mass="12545">MGPVFDQRWEEFEQYATLRDTYYDVNFDNYRLTTDVKVSFSVRVSHDVHIIICNGKDYHRDPCYWIIIGGWAGWGNTKSVIRKCVKGVPIPGEYPKGSDCDKALYSIE</sequence>
<dbReference type="RefSeq" id="XP_024873858.1">
    <property type="nucleotide sequence ID" value="XM_025018090.1"/>
</dbReference>
<organism evidence="2 3">
    <name type="scientific">Temnothorax curvispinosus</name>
    <dbReference type="NCBI Taxonomy" id="300111"/>
    <lineage>
        <taxon>Eukaryota</taxon>
        <taxon>Metazoa</taxon>
        <taxon>Ecdysozoa</taxon>
        <taxon>Arthropoda</taxon>
        <taxon>Hexapoda</taxon>
        <taxon>Insecta</taxon>
        <taxon>Pterygota</taxon>
        <taxon>Neoptera</taxon>
        <taxon>Endopterygota</taxon>
        <taxon>Hymenoptera</taxon>
        <taxon>Apocrita</taxon>
        <taxon>Aculeata</taxon>
        <taxon>Formicoidea</taxon>
        <taxon>Formicidae</taxon>
        <taxon>Myrmicinae</taxon>
        <taxon>Temnothorax</taxon>
    </lineage>
</organism>
<dbReference type="Proteomes" id="UP000504618">
    <property type="component" value="Unplaced"/>
</dbReference>
<evidence type="ECO:0000259" key="1">
    <source>
        <dbReference type="Pfam" id="PF12248"/>
    </source>
</evidence>
<gene>
    <name evidence="3" type="primary">LOC112455886</name>
</gene>
<evidence type="ECO:0000313" key="3">
    <source>
        <dbReference type="RefSeq" id="XP_024873858.1"/>
    </source>
</evidence>
<reference evidence="3" key="1">
    <citation type="submission" date="2025-08" db="UniProtKB">
        <authorList>
            <consortium name="RefSeq"/>
        </authorList>
    </citation>
    <scope>IDENTIFICATION</scope>
    <source>
        <tissue evidence="3">Whole body</tissue>
    </source>
</reference>
<evidence type="ECO:0000313" key="2">
    <source>
        <dbReference type="Proteomes" id="UP000504618"/>
    </source>
</evidence>
<dbReference type="Pfam" id="PF12248">
    <property type="entry name" value="Methyltransf_FA"/>
    <property type="match status" value="1"/>
</dbReference>
<proteinExistence type="predicted"/>